<feature type="compositionally biased region" description="Basic and acidic residues" evidence="1">
    <location>
        <begin position="110"/>
        <end position="121"/>
    </location>
</feature>
<dbReference type="SUPFAM" id="SSF52540">
    <property type="entry name" value="P-loop containing nucleoside triphosphate hydrolases"/>
    <property type="match status" value="1"/>
</dbReference>
<dbReference type="InterPro" id="IPR050678">
    <property type="entry name" value="DNA_Partitioning_ATPase"/>
</dbReference>
<feature type="region of interest" description="Disordered" evidence="1">
    <location>
        <begin position="46"/>
        <end position="171"/>
    </location>
</feature>
<feature type="compositionally biased region" description="Low complexity" evidence="1">
    <location>
        <begin position="95"/>
        <end position="109"/>
    </location>
</feature>
<dbReference type="Proteomes" id="UP000321820">
    <property type="component" value="Chromosome"/>
</dbReference>
<dbReference type="OrthoDB" id="115859at2"/>
<feature type="region of interest" description="Disordered" evidence="1">
    <location>
        <begin position="1"/>
        <end position="20"/>
    </location>
</feature>
<dbReference type="PANTHER" id="PTHR13696:SF99">
    <property type="entry name" value="COBYRINIC ACID AC-DIAMIDE SYNTHASE"/>
    <property type="match status" value="1"/>
</dbReference>
<sequence>MDSNNPERSGEQKAADETPEDVAVLYSWANLQGAKYRDFSASRREFRAQMKHRAAEAAREAEEKAKTEAEEAARHEEAVAEKLSQEAADAEETQRAAAAAESARQAQKAAQDRLEAARHAEAAAAAEAAARRAEREAAEAHAHAEMQQRRWPNEQLQPAVPGEISDPYSKPTHDVEIEHHIHRPHTSSAERAAALRQSSAIRAAVRVQPGFSSGMKKVPIVDPVTPKQPERVVEQPAAQQEQQLRRGYRPDVPTAQMDAYREEPRYQAPQRSFIPAPEPPQPHFEDRPATMPRRPDVVEPPVEPVRNFIPAPPMPRQEPQPHEVTLPPVHETPLKNYPPQERVETMPEKREPVQPMYRPAPVRQSGMVPAAQREQSPVRPAWLYGEDRQQRPQPQPVQQQEPPQVPDTLQHSRERVASRWFALKGVFDHSQEQAEPQPARKPEYRVPTLVIFSLAGGVGKTSMVATLGRAMSSMGEKVLLTDTTSHGLLPFYFGARELRPSVVRTFSPPPGSTDAPIYLVNYELDQKGNDQATQEWVMDEVARNGQGAHRMIVDLSSGSSWLLRRLGRLNPTVIVPLAPDMNSVISLQAVEKFFHGVTDADGRPVRPSYVLNQFDSSLPLHLDVREVMRQLVGDRLLPFTIRRNPAVSEALAEGMTVIDYAPSSPVSEDFMNVATWVRAATAPATAGFRGARWTER</sequence>
<keyword evidence="3" id="KW-1185">Reference proteome</keyword>
<evidence type="ECO:0008006" key="4">
    <source>
        <dbReference type="Google" id="ProtNLM"/>
    </source>
</evidence>
<dbReference type="InterPro" id="IPR027417">
    <property type="entry name" value="P-loop_NTPase"/>
</dbReference>
<dbReference type="AlphaFoldDB" id="A0A5B9EGI5"/>
<feature type="compositionally biased region" description="Basic and acidic residues" evidence="1">
    <location>
        <begin position="46"/>
        <end position="84"/>
    </location>
</feature>
<reference evidence="2 3" key="1">
    <citation type="submission" date="2019-08" db="EMBL/GenBank/DDBJ databases">
        <title>Complete genome sequence of Terriglobus albidus strain ORNL.</title>
        <authorList>
            <person name="Podar M."/>
        </authorList>
    </citation>
    <scope>NUCLEOTIDE SEQUENCE [LARGE SCALE GENOMIC DNA]</scope>
    <source>
        <strain evidence="2 3">ORNL</strain>
    </source>
</reference>
<dbReference type="PANTHER" id="PTHR13696">
    <property type="entry name" value="P-LOOP CONTAINING NUCLEOSIDE TRIPHOSPHATE HYDROLASE"/>
    <property type="match status" value="1"/>
</dbReference>
<proteinExistence type="predicted"/>
<evidence type="ECO:0000256" key="1">
    <source>
        <dbReference type="SAM" id="MobiDB-lite"/>
    </source>
</evidence>
<accession>A0A5B9EGI5</accession>
<dbReference type="EMBL" id="CP042806">
    <property type="protein sequence ID" value="QEE29920.1"/>
    <property type="molecule type" value="Genomic_DNA"/>
</dbReference>
<dbReference type="Gene3D" id="3.40.50.300">
    <property type="entry name" value="P-loop containing nucleotide triphosphate hydrolases"/>
    <property type="match status" value="1"/>
</dbReference>
<protein>
    <recommendedName>
        <fullName evidence="4">Cellulose synthase operon protein YhjQ</fullName>
    </recommendedName>
</protein>
<dbReference type="KEGG" id="talb:FTW19_19225"/>
<name>A0A5B9EGI5_9BACT</name>
<dbReference type="InterPro" id="IPR017746">
    <property type="entry name" value="Cellulose_synthase_operon_BcsQ"/>
</dbReference>
<feature type="compositionally biased region" description="Basic and acidic residues" evidence="1">
    <location>
        <begin position="283"/>
        <end position="297"/>
    </location>
</feature>
<organism evidence="2 3">
    <name type="scientific">Terriglobus albidus</name>
    <dbReference type="NCBI Taxonomy" id="1592106"/>
    <lineage>
        <taxon>Bacteria</taxon>
        <taxon>Pseudomonadati</taxon>
        <taxon>Acidobacteriota</taxon>
        <taxon>Terriglobia</taxon>
        <taxon>Terriglobales</taxon>
        <taxon>Acidobacteriaceae</taxon>
        <taxon>Terriglobus</taxon>
    </lineage>
</organism>
<feature type="region of interest" description="Disordered" evidence="1">
    <location>
        <begin position="213"/>
        <end position="410"/>
    </location>
</feature>
<evidence type="ECO:0000313" key="3">
    <source>
        <dbReference type="Proteomes" id="UP000321820"/>
    </source>
</evidence>
<dbReference type="Pfam" id="PF06564">
    <property type="entry name" value="CBP_BcsQ"/>
    <property type="match status" value="1"/>
</dbReference>
<feature type="compositionally biased region" description="Basic and acidic residues" evidence="1">
    <location>
        <begin position="129"/>
        <end position="152"/>
    </location>
</feature>
<gene>
    <name evidence="2" type="ORF">FTW19_19225</name>
</gene>
<dbReference type="RefSeq" id="WP_147649190.1">
    <property type="nucleotide sequence ID" value="NZ_CP042806.1"/>
</dbReference>
<evidence type="ECO:0000313" key="2">
    <source>
        <dbReference type="EMBL" id="QEE29920.1"/>
    </source>
</evidence>
<feature type="compositionally biased region" description="Basic and acidic residues" evidence="1">
    <location>
        <begin position="341"/>
        <end position="352"/>
    </location>
</feature>